<evidence type="ECO:0000256" key="8">
    <source>
        <dbReference type="SAM" id="Phobius"/>
    </source>
</evidence>
<feature type="transmembrane region" description="Helical" evidence="8">
    <location>
        <begin position="184"/>
        <end position="203"/>
    </location>
</feature>
<dbReference type="AlphaFoldDB" id="A0A2T9XYG4"/>
<keyword evidence="12" id="KW-1185">Reference proteome</keyword>
<dbReference type="InterPro" id="IPR009038">
    <property type="entry name" value="GOLD_dom"/>
</dbReference>
<evidence type="ECO:0000256" key="1">
    <source>
        <dbReference type="ARBA" id="ARBA00004479"/>
    </source>
</evidence>
<sequence length="213" mass="23927">MHFKSVLAAFFTFASASAALNFDLPSVPQGQLPSKCLSQWIPQGQPVMVEISSTPNSAGQTINVNIFDDSSSGNKYAQQFGITKQKFEFQTQAHANVIICFDNLLQTGIQPGNYYSSIKIDMDSGASVLDNSNDLDAELNPIELELRRLETNLEEIQEFLNHLKSRESDLRDLNELANSRVSTFSWLTIIALFVIATSQVFYFRRFFKAKKLI</sequence>
<dbReference type="EMBL" id="MBFS01003742">
    <property type="protein sequence ID" value="PVU85074.1"/>
    <property type="molecule type" value="Genomic_DNA"/>
</dbReference>
<evidence type="ECO:0000313" key="11">
    <source>
        <dbReference type="EMBL" id="PVU85074.1"/>
    </source>
</evidence>
<keyword evidence="6 8" id="KW-0472">Membrane</keyword>
<evidence type="ECO:0000256" key="7">
    <source>
        <dbReference type="RuleBase" id="RU003827"/>
    </source>
</evidence>
<comment type="similarity">
    <text evidence="2 7">Belongs to the EMP24/GP25L family.</text>
</comment>
<dbReference type="SMART" id="SM01190">
    <property type="entry name" value="EMP24_GP25L"/>
    <property type="match status" value="1"/>
</dbReference>
<evidence type="ECO:0000256" key="3">
    <source>
        <dbReference type="ARBA" id="ARBA00022692"/>
    </source>
</evidence>
<accession>A0A2T9XYG4</accession>
<feature type="chain" id="PRO_5015626520" description="GOLD domain-containing protein" evidence="9">
    <location>
        <begin position="20"/>
        <end position="213"/>
    </location>
</feature>
<keyword evidence="5 8" id="KW-1133">Transmembrane helix</keyword>
<dbReference type="GO" id="GO:0016020">
    <property type="term" value="C:membrane"/>
    <property type="evidence" value="ECO:0007669"/>
    <property type="project" value="UniProtKB-SubCell"/>
</dbReference>
<evidence type="ECO:0000256" key="2">
    <source>
        <dbReference type="ARBA" id="ARBA00007104"/>
    </source>
</evidence>
<proteinExistence type="inferred from homology"/>
<name>A0A2T9XYG4_9FUNG</name>
<keyword evidence="4 9" id="KW-0732">Signal</keyword>
<dbReference type="STRING" id="133381.A0A2T9XYG4"/>
<evidence type="ECO:0000256" key="9">
    <source>
        <dbReference type="SAM" id="SignalP"/>
    </source>
</evidence>
<comment type="caution">
    <text evidence="11">The sequence shown here is derived from an EMBL/GenBank/DDBJ whole genome shotgun (WGS) entry which is preliminary data.</text>
</comment>
<feature type="signal peptide" evidence="9">
    <location>
        <begin position="1"/>
        <end position="19"/>
    </location>
</feature>
<evidence type="ECO:0000259" key="10">
    <source>
        <dbReference type="PROSITE" id="PS50866"/>
    </source>
</evidence>
<protein>
    <recommendedName>
        <fullName evidence="10">GOLD domain-containing protein</fullName>
    </recommendedName>
</protein>
<dbReference type="PANTHER" id="PTHR22811">
    <property type="entry name" value="TRANSMEMBRANE EMP24 DOMAIN-CONTAINING PROTEIN"/>
    <property type="match status" value="1"/>
</dbReference>
<dbReference type="InterPro" id="IPR015720">
    <property type="entry name" value="Emp24-like"/>
</dbReference>
<evidence type="ECO:0000313" key="12">
    <source>
        <dbReference type="Proteomes" id="UP000245609"/>
    </source>
</evidence>
<comment type="subcellular location">
    <subcellularLocation>
        <location evidence="1 7">Membrane</location>
        <topology evidence="1 7">Single-pass type I membrane protein</topology>
    </subcellularLocation>
</comment>
<gene>
    <name evidence="11" type="ORF">BB560_007160</name>
</gene>
<evidence type="ECO:0000256" key="6">
    <source>
        <dbReference type="ARBA" id="ARBA00023136"/>
    </source>
</evidence>
<reference evidence="11 12" key="1">
    <citation type="journal article" date="2018" name="MBio">
        <title>Comparative Genomics Reveals the Core Gene Toolbox for the Fungus-Insect Symbiosis.</title>
        <authorList>
            <person name="Wang Y."/>
            <person name="Stata M."/>
            <person name="Wang W."/>
            <person name="Stajich J.E."/>
            <person name="White M.M."/>
            <person name="Moncalvo J.M."/>
        </authorList>
    </citation>
    <scope>NUCLEOTIDE SEQUENCE [LARGE SCALE GENOMIC DNA]</scope>
    <source>
        <strain evidence="11 12">SC-DP-2</strain>
    </source>
</reference>
<feature type="domain" description="GOLD" evidence="10">
    <location>
        <begin position="34"/>
        <end position="148"/>
    </location>
</feature>
<dbReference type="Pfam" id="PF01105">
    <property type="entry name" value="EMP24_GP25L"/>
    <property type="match status" value="1"/>
</dbReference>
<dbReference type="OrthoDB" id="759142at2759"/>
<keyword evidence="3 7" id="KW-0812">Transmembrane</keyword>
<organism evidence="11 12">
    <name type="scientific">Smittium megazygosporum</name>
    <dbReference type="NCBI Taxonomy" id="133381"/>
    <lineage>
        <taxon>Eukaryota</taxon>
        <taxon>Fungi</taxon>
        <taxon>Fungi incertae sedis</taxon>
        <taxon>Zoopagomycota</taxon>
        <taxon>Kickxellomycotina</taxon>
        <taxon>Harpellomycetes</taxon>
        <taxon>Harpellales</taxon>
        <taxon>Legeriomycetaceae</taxon>
        <taxon>Smittium</taxon>
    </lineage>
</organism>
<evidence type="ECO:0000256" key="4">
    <source>
        <dbReference type="ARBA" id="ARBA00022729"/>
    </source>
</evidence>
<dbReference type="PROSITE" id="PS50866">
    <property type="entry name" value="GOLD"/>
    <property type="match status" value="1"/>
</dbReference>
<evidence type="ECO:0000256" key="5">
    <source>
        <dbReference type="ARBA" id="ARBA00022989"/>
    </source>
</evidence>
<dbReference type="Proteomes" id="UP000245609">
    <property type="component" value="Unassembled WGS sequence"/>
</dbReference>